<dbReference type="AlphaFoldDB" id="A0A6B2JYC9"/>
<evidence type="ECO:0000256" key="3">
    <source>
        <dbReference type="ARBA" id="ARBA00022448"/>
    </source>
</evidence>
<keyword evidence="8 9" id="KW-0472">Membrane</keyword>
<sequence>MEGVAERRGGAPFFVYAMATGAIAMLVPAFHALTLEDFETARIFFYGFILFGMLTALIGVATRGARPSAAPQGQLAGLLAAFLLLPVMLAVPFFVALGEDSFLEAWFEMVAAFTTTGGTVYDNVGRLNPSLHLWRALVGWLGGLTVWVTAAAILAPMNLGGYEVQAAAGVDGGAGRLSRFARHSLPAERLARQAAALAPVYAGLTGALWVGLLIAGEVPLVAICHAMSVMATSGISPLTSGTTFTGSGFFGELLMALFMIFAISRHAFARRPVIERSRSLVHDPEVAMAMSLVIIVPGLLFLRHFVAASGDGLHTGGILAGIGALWGSIFTVLSFLTTTGFESAEWRLAQDWSGLHTPGLVLVGLALVGGGVATTAGGVKLLRIYALYKHGVRELARLVHPSSVGGSGHTARRIRREGAYISWLFFMLFALSLTTVMLLLSLYGVQFETAMILAVAALSNCGPIVQIAGEYPISFEGLRPEAKTILAFTMVLGRLETLALIALLNPAAWRR</sequence>
<evidence type="ECO:0000256" key="6">
    <source>
        <dbReference type="ARBA" id="ARBA00022989"/>
    </source>
</evidence>
<keyword evidence="3" id="KW-0813">Transport</keyword>
<dbReference type="Pfam" id="PF02386">
    <property type="entry name" value="TrkH"/>
    <property type="match status" value="1"/>
</dbReference>
<feature type="transmembrane region" description="Helical" evidence="9">
    <location>
        <begin position="133"/>
        <end position="155"/>
    </location>
</feature>
<reference evidence="10 11" key="1">
    <citation type="submission" date="2020-02" db="EMBL/GenBank/DDBJ databases">
        <title>Pseudoroseicyclus tamarix, sp. nov., isolated from offshore sediment of a Tamarix chinensis forest.</title>
        <authorList>
            <person name="Gai Y."/>
        </authorList>
    </citation>
    <scope>NUCLEOTIDE SEQUENCE [LARGE SCALE GENOMIC DNA]</scope>
    <source>
        <strain evidence="10 11">CLL3-39</strain>
    </source>
</reference>
<evidence type="ECO:0000256" key="1">
    <source>
        <dbReference type="ARBA" id="ARBA00004651"/>
    </source>
</evidence>
<dbReference type="EMBL" id="JAAGAB010000002">
    <property type="protein sequence ID" value="NDV01304.1"/>
    <property type="molecule type" value="Genomic_DNA"/>
</dbReference>
<keyword evidence="6 9" id="KW-1133">Transmembrane helix</keyword>
<keyword evidence="11" id="KW-1185">Reference proteome</keyword>
<evidence type="ECO:0000256" key="7">
    <source>
        <dbReference type="ARBA" id="ARBA00023065"/>
    </source>
</evidence>
<evidence type="ECO:0000256" key="2">
    <source>
        <dbReference type="ARBA" id="ARBA00009137"/>
    </source>
</evidence>
<dbReference type="Proteomes" id="UP000474757">
    <property type="component" value="Unassembled WGS sequence"/>
</dbReference>
<dbReference type="GO" id="GO:0005886">
    <property type="term" value="C:plasma membrane"/>
    <property type="evidence" value="ECO:0007669"/>
    <property type="project" value="UniProtKB-SubCell"/>
</dbReference>
<keyword evidence="4" id="KW-1003">Cell membrane</keyword>
<dbReference type="GO" id="GO:0030001">
    <property type="term" value="P:metal ion transport"/>
    <property type="evidence" value="ECO:0007669"/>
    <property type="project" value="UniProtKB-ARBA"/>
</dbReference>
<dbReference type="PANTHER" id="PTHR32024:SF2">
    <property type="entry name" value="TRK SYSTEM POTASSIUM UPTAKE PROTEIN TRKG-RELATED"/>
    <property type="match status" value="1"/>
</dbReference>
<evidence type="ECO:0000256" key="9">
    <source>
        <dbReference type="SAM" id="Phobius"/>
    </source>
</evidence>
<feature type="transmembrane region" description="Helical" evidence="9">
    <location>
        <begin position="12"/>
        <end position="31"/>
    </location>
</feature>
<dbReference type="InterPro" id="IPR003445">
    <property type="entry name" value="Cat_transpt"/>
</dbReference>
<keyword evidence="5 9" id="KW-0812">Transmembrane</keyword>
<feature type="transmembrane region" description="Helical" evidence="9">
    <location>
        <begin position="207"/>
        <end position="228"/>
    </location>
</feature>
<comment type="subcellular location">
    <subcellularLocation>
        <location evidence="1">Cell membrane</location>
        <topology evidence="1">Multi-pass membrane protein</topology>
    </subcellularLocation>
</comment>
<feature type="transmembrane region" description="Helical" evidence="9">
    <location>
        <begin position="75"/>
        <end position="97"/>
    </location>
</feature>
<proteinExistence type="inferred from homology"/>
<feature type="transmembrane region" description="Helical" evidence="9">
    <location>
        <begin position="288"/>
        <end position="306"/>
    </location>
</feature>
<feature type="transmembrane region" description="Helical" evidence="9">
    <location>
        <begin position="485"/>
        <end position="504"/>
    </location>
</feature>
<evidence type="ECO:0000256" key="8">
    <source>
        <dbReference type="ARBA" id="ARBA00023136"/>
    </source>
</evidence>
<accession>A0A6B2JYC9</accession>
<evidence type="ECO:0000256" key="4">
    <source>
        <dbReference type="ARBA" id="ARBA00022475"/>
    </source>
</evidence>
<feature type="transmembrane region" description="Helical" evidence="9">
    <location>
        <begin position="450"/>
        <end position="473"/>
    </location>
</feature>
<feature type="transmembrane region" description="Helical" evidence="9">
    <location>
        <begin position="43"/>
        <end position="63"/>
    </location>
</feature>
<name>A0A6B2JYC9_9RHOB</name>
<feature type="transmembrane region" description="Helical" evidence="9">
    <location>
        <begin position="318"/>
        <end position="339"/>
    </location>
</feature>
<feature type="transmembrane region" description="Helical" evidence="9">
    <location>
        <begin position="420"/>
        <end position="444"/>
    </location>
</feature>
<feature type="transmembrane region" description="Helical" evidence="9">
    <location>
        <begin position="359"/>
        <end position="379"/>
    </location>
</feature>
<protein>
    <submittedName>
        <fullName evidence="10">TrkH family potassium uptake protein</fullName>
    </submittedName>
</protein>
<keyword evidence="7" id="KW-0406">Ion transport</keyword>
<dbReference type="RefSeq" id="WP_163892936.1">
    <property type="nucleotide sequence ID" value="NZ_JAAFYS010000002.1"/>
</dbReference>
<evidence type="ECO:0000313" key="11">
    <source>
        <dbReference type="Proteomes" id="UP000474757"/>
    </source>
</evidence>
<dbReference type="GO" id="GO:0008324">
    <property type="term" value="F:monoatomic cation transmembrane transporter activity"/>
    <property type="evidence" value="ECO:0007669"/>
    <property type="project" value="InterPro"/>
</dbReference>
<comment type="caution">
    <text evidence="10">The sequence shown here is derived from an EMBL/GenBank/DDBJ whole genome shotgun (WGS) entry which is preliminary data.</text>
</comment>
<comment type="similarity">
    <text evidence="2">Belongs to the TrkH potassium transport family.</text>
</comment>
<dbReference type="PANTHER" id="PTHR32024">
    <property type="entry name" value="TRK SYSTEM POTASSIUM UPTAKE PROTEIN TRKG-RELATED"/>
    <property type="match status" value="1"/>
</dbReference>
<evidence type="ECO:0000256" key="5">
    <source>
        <dbReference type="ARBA" id="ARBA00022692"/>
    </source>
</evidence>
<gene>
    <name evidence="10" type="ORF">GZA08_10045</name>
</gene>
<evidence type="ECO:0000313" key="10">
    <source>
        <dbReference type="EMBL" id="NDV01304.1"/>
    </source>
</evidence>
<organism evidence="10 11">
    <name type="scientific">Pseudoroseicyclus tamaricis</name>
    <dbReference type="NCBI Taxonomy" id="2705421"/>
    <lineage>
        <taxon>Bacteria</taxon>
        <taxon>Pseudomonadati</taxon>
        <taxon>Pseudomonadota</taxon>
        <taxon>Alphaproteobacteria</taxon>
        <taxon>Rhodobacterales</taxon>
        <taxon>Paracoccaceae</taxon>
        <taxon>Pseudoroseicyclus</taxon>
    </lineage>
</organism>
<feature type="transmembrane region" description="Helical" evidence="9">
    <location>
        <begin position="249"/>
        <end position="268"/>
    </location>
</feature>